<dbReference type="Proteomes" id="UP000727056">
    <property type="component" value="Unassembled WGS sequence"/>
</dbReference>
<reference evidence="1 2" key="1">
    <citation type="submission" date="2020-03" db="EMBL/GenBank/DDBJ databases">
        <title>Draft genome of Streptomyces sp. ventii, isolated from the Axial Seamount in the Pacific Ocean, and resequencing of the two type strains Streptomyces lonarensis strain NCL 716 and Streptomyces bohaiensis strain 11A07.</title>
        <authorList>
            <person name="Loughran R.M."/>
            <person name="Pfannmuller K.M."/>
            <person name="Wasson B.J."/>
            <person name="Deadmond M.C."/>
            <person name="Paddock B.E."/>
            <person name="Koyack M.J."/>
            <person name="Gallegos D.A."/>
            <person name="Mitchell E.A."/>
            <person name="Ushijima B."/>
            <person name="Saw J.H."/>
            <person name="Mcphail K.L."/>
            <person name="Videau P."/>
        </authorList>
    </citation>
    <scope>NUCLEOTIDE SEQUENCE [LARGE SCALE GENOMIC DNA]</scope>
    <source>
        <strain evidence="1 2">11A07</strain>
    </source>
</reference>
<protein>
    <submittedName>
        <fullName evidence="1">Glutaminyl-peptide cyclotransferase</fullName>
    </submittedName>
</protein>
<evidence type="ECO:0000313" key="2">
    <source>
        <dbReference type="Proteomes" id="UP000727056"/>
    </source>
</evidence>
<dbReference type="Pfam" id="PF05096">
    <property type="entry name" value="Glu_cyclase_2"/>
    <property type="match status" value="1"/>
</dbReference>
<keyword evidence="2" id="KW-1185">Reference proteome</keyword>
<proteinExistence type="predicted"/>
<dbReference type="EMBL" id="JAAVJC010000004">
    <property type="protein sequence ID" value="NJQ13644.1"/>
    <property type="molecule type" value="Genomic_DNA"/>
</dbReference>
<comment type="caution">
    <text evidence="1">The sequence shown here is derived from an EMBL/GenBank/DDBJ whole genome shotgun (WGS) entry which is preliminary data.</text>
</comment>
<dbReference type="PANTHER" id="PTHR31270">
    <property type="entry name" value="GLUTAMINYL-PEPTIDE CYCLOTRANSFERASE"/>
    <property type="match status" value="1"/>
</dbReference>
<gene>
    <name evidence="1" type="ORF">HCN52_01445</name>
</gene>
<dbReference type="PANTHER" id="PTHR31270:SF1">
    <property type="entry name" value="GLUTAMINYL-PEPTIDE CYCLOTRANSFERASE"/>
    <property type="match status" value="1"/>
</dbReference>
<dbReference type="InterPro" id="IPR007788">
    <property type="entry name" value="QCT"/>
</dbReference>
<dbReference type="InterPro" id="IPR011044">
    <property type="entry name" value="Quino_amine_DH_bsu"/>
</dbReference>
<evidence type="ECO:0000313" key="1">
    <source>
        <dbReference type="EMBL" id="NJQ13644.1"/>
    </source>
</evidence>
<sequence length="289" mass="30415">MCSCVPGPGGVVSGPRPASGRSLAAGAAAVAAATAVALLAVGARSADDAAEPGAGAAPEQLRVRVLATLPHDTEAFTQGLEVREGVLYEGTGRVGRSWVAATELSSGAELARADLPEPLFGEGITLTQDALWQLTWRDGVAVERDPGTLAERRTVRYDGEGWGLCHQQDSDRLVMSDGSDTLQFRDPVSFEPTGEVRVESASGAVEDLNELECVDGAVYANVWHSDTILRIDPDEGRVTAEIDASGLLTADERRAADVLNGIAFSPEHDAFLVTGKLWPHLFVVEFVPG</sequence>
<organism evidence="1 2">
    <name type="scientific">Streptomyces bohaiensis</name>
    <dbReference type="NCBI Taxonomy" id="1431344"/>
    <lineage>
        <taxon>Bacteria</taxon>
        <taxon>Bacillati</taxon>
        <taxon>Actinomycetota</taxon>
        <taxon>Actinomycetes</taxon>
        <taxon>Kitasatosporales</taxon>
        <taxon>Streptomycetaceae</taxon>
        <taxon>Streptomyces</taxon>
    </lineage>
</organism>
<accession>A0ABX1C949</accession>
<name>A0ABX1C949_9ACTN</name>
<dbReference type="SUPFAM" id="SSF50969">
    <property type="entry name" value="YVTN repeat-like/Quinoprotein amine dehydrogenase"/>
    <property type="match status" value="1"/>
</dbReference>